<accession>A0A2T2WVG7</accession>
<evidence type="ECO:0000313" key="1">
    <source>
        <dbReference type="EMBL" id="PSR26223.1"/>
    </source>
</evidence>
<sequence length="171" mass="19774">MQLNWTNIEKAMSVWSQGSQVFRLEDFNFAQYTTEDYNGQDGSMAQATWQFWLEGIAPSDTPPSDATVRAGWHYTRQPGENFAVLTAINRYPDRFLPPMDPELPLDELPTLIYAIAMNLDFCAHVLLDRRYPEPRTQRDAILTILGAWEEERERTLYWTIRTIAGQPCVLV</sequence>
<proteinExistence type="predicted"/>
<comment type="caution">
    <text evidence="1">The sequence shown here is derived from an EMBL/GenBank/DDBJ whole genome shotgun (WGS) entry which is preliminary data.</text>
</comment>
<dbReference type="EMBL" id="PXYT01000039">
    <property type="protein sequence ID" value="PSR26223.1"/>
    <property type="molecule type" value="Genomic_DNA"/>
</dbReference>
<evidence type="ECO:0000313" key="2">
    <source>
        <dbReference type="Proteomes" id="UP000242699"/>
    </source>
</evidence>
<organism evidence="1 2">
    <name type="scientific">Sulfobacillus benefaciens</name>
    <dbReference type="NCBI Taxonomy" id="453960"/>
    <lineage>
        <taxon>Bacteria</taxon>
        <taxon>Bacillati</taxon>
        <taxon>Bacillota</taxon>
        <taxon>Clostridia</taxon>
        <taxon>Eubacteriales</taxon>
        <taxon>Clostridiales Family XVII. Incertae Sedis</taxon>
        <taxon>Sulfobacillus</taxon>
    </lineage>
</organism>
<dbReference type="AlphaFoldDB" id="A0A2T2WVG7"/>
<name>A0A2T2WVG7_9FIRM</name>
<protein>
    <submittedName>
        <fullName evidence="1">Uncharacterized protein</fullName>
    </submittedName>
</protein>
<dbReference type="Proteomes" id="UP000242699">
    <property type="component" value="Unassembled WGS sequence"/>
</dbReference>
<gene>
    <name evidence="1" type="ORF">C7B43_14385</name>
</gene>
<reference evidence="1 2" key="1">
    <citation type="journal article" date="2014" name="BMC Genomics">
        <title>Comparison of environmental and isolate Sulfobacillus genomes reveals diverse carbon, sulfur, nitrogen, and hydrogen metabolisms.</title>
        <authorList>
            <person name="Justice N.B."/>
            <person name="Norman A."/>
            <person name="Brown C.T."/>
            <person name="Singh A."/>
            <person name="Thomas B.C."/>
            <person name="Banfield J.F."/>
        </authorList>
    </citation>
    <scope>NUCLEOTIDE SEQUENCE [LARGE SCALE GENOMIC DNA]</scope>
    <source>
        <strain evidence="1">AMDSBA1</strain>
    </source>
</reference>